<keyword evidence="4" id="KW-1185">Reference proteome</keyword>
<evidence type="ECO:0000256" key="2">
    <source>
        <dbReference type="SAM" id="SignalP"/>
    </source>
</evidence>
<sequence>MLGVSFTMRLCTSRVSALLVLVFLSVWCLVVHGDCSLGSSSCNGTSLLTNRASEVSEGTAVTTGVARQGMLTTFTEISVENYTWKETSQSPEEYLDVYCDQIYDSPKITDLLLWDGLSYLPVKTRTMRCVAKKLVVIVSCPDSWVSDDVKKNCEEGVSDWTMTRLVTDVKTKRTFRNKDCAACHRATSLVTWTREVSCKVFSRWEAYDRNSKDDCLKLSDIYRVTIPDSRLRQNVFCVVCNGDKPRVKNCDYIGRRNPGLPPLSLLFGLSSDTMRDTTLSTSGCASGRGTDLDSEKRGISADALARG</sequence>
<feature type="region of interest" description="Disordered" evidence="1">
    <location>
        <begin position="278"/>
        <end position="307"/>
    </location>
</feature>
<protein>
    <submittedName>
        <fullName evidence="3">Uncharacterized protein</fullName>
    </submittedName>
</protein>
<name>A0A2T7PVN6_POMCA</name>
<feature type="chain" id="PRO_5015481293" evidence="2">
    <location>
        <begin position="34"/>
        <end position="307"/>
    </location>
</feature>
<comment type="caution">
    <text evidence="3">The sequence shown here is derived from an EMBL/GenBank/DDBJ whole genome shotgun (WGS) entry which is preliminary data.</text>
</comment>
<dbReference type="AlphaFoldDB" id="A0A2T7PVN6"/>
<dbReference type="OrthoDB" id="10051649at2759"/>
<proteinExistence type="predicted"/>
<dbReference type="EMBL" id="PZQS01000001">
    <property type="protein sequence ID" value="PVD37496.1"/>
    <property type="molecule type" value="Genomic_DNA"/>
</dbReference>
<feature type="signal peptide" evidence="2">
    <location>
        <begin position="1"/>
        <end position="33"/>
    </location>
</feature>
<reference evidence="3 4" key="1">
    <citation type="submission" date="2018-04" db="EMBL/GenBank/DDBJ databases">
        <title>The genome of golden apple snail Pomacea canaliculata provides insight into stress tolerance and invasive adaptation.</title>
        <authorList>
            <person name="Liu C."/>
            <person name="Liu B."/>
            <person name="Ren Y."/>
            <person name="Zhang Y."/>
            <person name="Wang H."/>
            <person name="Li S."/>
            <person name="Jiang F."/>
            <person name="Yin L."/>
            <person name="Zhang G."/>
            <person name="Qian W."/>
            <person name="Fan W."/>
        </authorList>
    </citation>
    <scope>NUCLEOTIDE SEQUENCE [LARGE SCALE GENOMIC DNA]</scope>
    <source>
        <strain evidence="3">SZHN2017</strain>
        <tissue evidence="3">Muscle</tissue>
    </source>
</reference>
<feature type="compositionally biased region" description="Basic and acidic residues" evidence="1">
    <location>
        <begin position="290"/>
        <end position="299"/>
    </location>
</feature>
<dbReference type="Proteomes" id="UP000245119">
    <property type="component" value="Linkage Group LG1"/>
</dbReference>
<evidence type="ECO:0000256" key="1">
    <source>
        <dbReference type="SAM" id="MobiDB-lite"/>
    </source>
</evidence>
<evidence type="ECO:0000313" key="3">
    <source>
        <dbReference type="EMBL" id="PVD37496.1"/>
    </source>
</evidence>
<evidence type="ECO:0000313" key="4">
    <source>
        <dbReference type="Proteomes" id="UP000245119"/>
    </source>
</evidence>
<accession>A0A2T7PVN6</accession>
<keyword evidence="2" id="KW-0732">Signal</keyword>
<organism evidence="3 4">
    <name type="scientific">Pomacea canaliculata</name>
    <name type="common">Golden apple snail</name>
    <dbReference type="NCBI Taxonomy" id="400727"/>
    <lineage>
        <taxon>Eukaryota</taxon>
        <taxon>Metazoa</taxon>
        <taxon>Spiralia</taxon>
        <taxon>Lophotrochozoa</taxon>
        <taxon>Mollusca</taxon>
        <taxon>Gastropoda</taxon>
        <taxon>Caenogastropoda</taxon>
        <taxon>Architaenioglossa</taxon>
        <taxon>Ampullarioidea</taxon>
        <taxon>Ampullariidae</taxon>
        <taxon>Pomacea</taxon>
    </lineage>
</organism>
<gene>
    <name evidence="3" type="ORF">C0Q70_00087</name>
</gene>